<sequence length="142" mass="16756">MAMWLQLFVIFLLFCNWFLDTNERIISDIDDDLDFIIDSPIKERLPFRPSRTIKEDLKPRATRVRSNLFSARGYGKRDSKSDMGLSSARRFGKRNEQRIDSYLCIITKCKNYSRTLNIDEDIVSFLEEKHQAPRDEDVALED</sequence>
<reference evidence="2" key="1">
    <citation type="submission" date="2022-01" db="EMBL/GenBank/DDBJ databases">
        <authorList>
            <person name="King R."/>
        </authorList>
    </citation>
    <scope>NUCLEOTIDE SEQUENCE</scope>
</reference>
<accession>A0A9N9MNZ2</accession>
<organism evidence="2 3">
    <name type="scientific">Ceutorhynchus assimilis</name>
    <name type="common">cabbage seed weevil</name>
    <dbReference type="NCBI Taxonomy" id="467358"/>
    <lineage>
        <taxon>Eukaryota</taxon>
        <taxon>Metazoa</taxon>
        <taxon>Ecdysozoa</taxon>
        <taxon>Arthropoda</taxon>
        <taxon>Hexapoda</taxon>
        <taxon>Insecta</taxon>
        <taxon>Pterygota</taxon>
        <taxon>Neoptera</taxon>
        <taxon>Endopterygota</taxon>
        <taxon>Coleoptera</taxon>
        <taxon>Polyphaga</taxon>
        <taxon>Cucujiformia</taxon>
        <taxon>Curculionidae</taxon>
        <taxon>Ceutorhynchinae</taxon>
        <taxon>Ceutorhynchus</taxon>
    </lineage>
</organism>
<evidence type="ECO:0000256" key="1">
    <source>
        <dbReference type="SAM" id="SignalP"/>
    </source>
</evidence>
<evidence type="ECO:0000313" key="2">
    <source>
        <dbReference type="EMBL" id="CAG9768005.1"/>
    </source>
</evidence>
<evidence type="ECO:0000313" key="3">
    <source>
        <dbReference type="Proteomes" id="UP001152799"/>
    </source>
</evidence>
<feature type="chain" id="PRO_5040361142" evidence="1">
    <location>
        <begin position="22"/>
        <end position="142"/>
    </location>
</feature>
<keyword evidence="3" id="KW-1185">Reference proteome</keyword>
<name>A0A9N9MNZ2_9CUCU</name>
<keyword evidence="1" id="KW-0732">Signal</keyword>
<feature type="signal peptide" evidence="1">
    <location>
        <begin position="1"/>
        <end position="21"/>
    </location>
</feature>
<dbReference type="OrthoDB" id="6772791at2759"/>
<dbReference type="Proteomes" id="UP001152799">
    <property type="component" value="Chromosome 4"/>
</dbReference>
<dbReference type="EMBL" id="OU892280">
    <property type="protein sequence ID" value="CAG9768005.1"/>
    <property type="molecule type" value="Genomic_DNA"/>
</dbReference>
<dbReference type="AlphaFoldDB" id="A0A9N9MNZ2"/>
<protein>
    <submittedName>
        <fullName evidence="2">Uncharacterized protein</fullName>
    </submittedName>
</protein>
<gene>
    <name evidence="2" type="ORF">CEUTPL_LOCUS8557</name>
</gene>
<proteinExistence type="predicted"/>